<dbReference type="EMBL" id="FMZO01000012">
    <property type="protein sequence ID" value="SDD68373.1"/>
    <property type="molecule type" value="Genomic_DNA"/>
</dbReference>
<dbReference type="SUPFAM" id="SSF55811">
    <property type="entry name" value="Nudix"/>
    <property type="match status" value="1"/>
</dbReference>
<dbReference type="PRINTS" id="PR00502">
    <property type="entry name" value="NUDIXFAMILY"/>
</dbReference>
<dbReference type="Proteomes" id="UP000198757">
    <property type="component" value="Unassembled WGS sequence"/>
</dbReference>
<dbReference type="PROSITE" id="PS51462">
    <property type="entry name" value="NUDIX"/>
    <property type="match status" value="1"/>
</dbReference>
<dbReference type="Pfam" id="PF00293">
    <property type="entry name" value="NUDIX"/>
    <property type="match status" value="1"/>
</dbReference>
<proteinExistence type="inferred from homology"/>
<organism evidence="5 6">
    <name type="scientific">Niabella drilacis (strain DSM 25811 / CCM 8410 / CCUG 62505 / LMG 26954 / E90)</name>
    <dbReference type="NCBI Taxonomy" id="1285928"/>
    <lineage>
        <taxon>Bacteria</taxon>
        <taxon>Pseudomonadati</taxon>
        <taxon>Bacteroidota</taxon>
        <taxon>Chitinophagia</taxon>
        <taxon>Chitinophagales</taxon>
        <taxon>Chitinophagaceae</taxon>
        <taxon>Niabella</taxon>
    </lineage>
</organism>
<gene>
    <name evidence="5" type="ORF">SAMN04487894_1123</name>
</gene>
<dbReference type="InterPro" id="IPR015797">
    <property type="entry name" value="NUDIX_hydrolase-like_dom_sf"/>
</dbReference>
<reference evidence="6" key="1">
    <citation type="submission" date="2016-10" db="EMBL/GenBank/DDBJ databases">
        <authorList>
            <person name="Varghese N."/>
            <person name="Submissions S."/>
        </authorList>
    </citation>
    <scope>NUCLEOTIDE SEQUENCE [LARGE SCALE GENOMIC DNA]</scope>
    <source>
        <strain evidence="6">DSM 25811 / CCM 8410 / LMG 26954 / E90</strain>
    </source>
</reference>
<dbReference type="AlphaFoldDB" id="A0A1G6WRT2"/>
<dbReference type="PROSITE" id="PS00893">
    <property type="entry name" value="NUDIX_BOX"/>
    <property type="match status" value="1"/>
</dbReference>
<dbReference type="OrthoDB" id="9816289at2"/>
<dbReference type="STRING" id="1285928.SAMN04487894_1123"/>
<dbReference type="PANTHER" id="PTHR43046">
    <property type="entry name" value="GDP-MANNOSE MANNOSYL HYDROLASE"/>
    <property type="match status" value="1"/>
</dbReference>
<dbReference type="InterPro" id="IPR000086">
    <property type="entry name" value="NUDIX_hydrolase_dom"/>
</dbReference>
<evidence type="ECO:0000256" key="3">
    <source>
        <dbReference type="RuleBase" id="RU003476"/>
    </source>
</evidence>
<sequence length="209" mass="24038">MQIKIHTHNKVLYLCDQPNDYLKELLHHPETVLIDELDMHSVKAMLRELTLPEIKTGIFVHPDFEQLKNAFFRKFEIIRAGGGLVLNESREVLMIHRRGFWDLPKGKLDEGETIEACALREVKEETGLSQLELGAPLLVTYHTYEQGTHHILKESHWFQMRGTATEQLVPQTEEDITNIGWVAPVQIAVYKELAYPSIVDVLDAWAQTS</sequence>
<name>A0A1G6WRT2_NIADE</name>
<dbReference type="InterPro" id="IPR020476">
    <property type="entry name" value="Nudix_hydrolase"/>
</dbReference>
<keyword evidence="6" id="KW-1185">Reference proteome</keyword>
<dbReference type="GO" id="GO:0016787">
    <property type="term" value="F:hydrolase activity"/>
    <property type="evidence" value="ECO:0007669"/>
    <property type="project" value="UniProtKB-KW"/>
</dbReference>
<dbReference type="RefSeq" id="WP_090391723.1">
    <property type="nucleotide sequence ID" value="NZ_FMZO01000012.1"/>
</dbReference>
<comment type="cofactor">
    <cofactor evidence="1">
        <name>Mg(2+)</name>
        <dbReference type="ChEBI" id="CHEBI:18420"/>
    </cofactor>
</comment>
<dbReference type="PANTHER" id="PTHR43046:SF14">
    <property type="entry name" value="MUTT_NUDIX FAMILY PROTEIN"/>
    <property type="match status" value="1"/>
</dbReference>
<comment type="similarity">
    <text evidence="3">Belongs to the Nudix hydrolase family.</text>
</comment>
<evidence type="ECO:0000256" key="1">
    <source>
        <dbReference type="ARBA" id="ARBA00001946"/>
    </source>
</evidence>
<dbReference type="CDD" id="cd03673">
    <property type="entry name" value="NUDIX_Ap6A_hydrolase"/>
    <property type="match status" value="1"/>
</dbReference>
<dbReference type="Gene3D" id="3.90.79.10">
    <property type="entry name" value="Nucleoside Triphosphate Pyrophosphohydrolase"/>
    <property type="match status" value="1"/>
</dbReference>
<feature type="domain" description="Nudix hydrolase" evidence="4">
    <location>
        <begin position="76"/>
        <end position="206"/>
    </location>
</feature>
<protein>
    <submittedName>
        <fullName evidence="5">ADP-ribose pyrophosphatase YjhB, NUDIX family</fullName>
    </submittedName>
</protein>
<evidence type="ECO:0000313" key="5">
    <source>
        <dbReference type="EMBL" id="SDD68373.1"/>
    </source>
</evidence>
<evidence type="ECO:0000256" key="2">
    <source>
        <dbReference type="ARBA" id="ARBA00022801"/>
    </source>
</evidence>
<evidence type="ECO:0000313" key="6">
    <source>
        <dbReference type="Proteomes" id="UP000198757"/>
    </source>
</evidence>
<dbReference type="InterPro" id="IPR020084">
    <property type="entry name" value="NUDIX_hydrolase_CS"/>
</dbReference>
<evidence type="ECO:0000259" key="4">
    <source>
        <dbReference type="PROSITE" id="PS51462"/>
    </source>
</evidence>
<accession>A0A1G6WRT2</accession>
<keyword evidence="2 3" id="KW-0378">Hydrolase</keyword>